<dbReference type="WBParaSite" id="TREG1_128420.1">
    <property type="protein sequence ID" value="TREG1_128420.1"/>
    <property type="gene ID" value="TREG1_128420"/>
</dbReference>
<dbReference type="AlphaFoldDB" id="A0AA85J4J8"/>
<keyword evidence="1 7" id="KW-0547">Nucleotide-binding</keyword>
<feature type="compositionally biased region" description="Acidic residues" evidence="9">
    <location>
        <begin position="586"/>
        <end position="598"/>
    </location>
</feature>
<dbReference type="InterPro" id="IPR011545">
    <property type="entry name" value="DEAD/DEAH_box_helicase_dom"/>
</dbReference>
<dbReference type="GO" id="GO:0016787">
    <property type="term" value="F:hydrolase activity"/>
    <property type="evidence" value="ECO:0007669"/>
    <property type="project" value="UniProtKB-KW"/>
</dbReference>
<dbReference type="Pfam" id="PF00271">
    <property type="entry name" value="Helicase_C"/>
    <property type="match status" value="1"/>
</dbReference>
<evidence type="ECO:0000256" key="7">
    <source>
        <dbReference type="RuleBase" id="RU000492"/>
    </source>
</evidence>
<dbReference type="GO" id="GO:0005524">
    <property type="term" value="F:ATP binding"/>
    <property type="evidence" value="ECO:0007669"/>
    <property type="project" value="UniProtKB-UniRule"/>
</dbReference>
<dbReference type="Pfam" id="PF00270">
    <property type="entry name" value="DEAD"/>
    <property type="match status" value="1"/>
</dbReference>
<dbReference type="GO" id="GO:0003724">
    <property type="term" value="F:RNA helicase activity"/>
    <property type="evidence" value="ECO:0007669"/>
    <property type="project" value="UniProtKB-EC"/>
</dbReference>
<evidence type="ECO:0000256" key="8">
    <source>
        <dbReference type="RuleBase" id="RU365068"/>
    </source>
</evidence>
<feature type="short sequence motif" description="Q motif" evidence="6">
    <location>
        <begin position="25"/>
        <end position="53"/>
    </location>
</feature>
<dbReference type="Proteomes" id="UP000050795">
    <property type="component" value="Unassembled WGS sequence"/>
</dbReference>
<dbReference type="GO" id="GO:0003723">
    <property type="term" value="F:RNA binding"/>
    <property type="evidence" value="ECO:0007669"/>
    <property type="project" value="UniProtKB-UniRule"/>
</dbReference>
<reference evidence="14" key="2">
    <citation type="submission" date="2023-11" db="UniProtKB">
        <authorList>
            <consortium name="WormBaseParasite"/>
        </authorList>
    </citation>
    <scope>IDENTIFICATION</scope>
</reference>
<dbReference type="PROSITE" id="PS51192">
    <property type="entry name" value="HELICASE_ATP_BIND_1"/>
    <property type="match status" value="1"/>
</dbReference>
<evidence type="ECO:0000313" key="13">
    <source>
        <dbReference type="Proteomes" id="UP000050795"/>
    </source>
</evidence>
<keyword evidence="13" id="KW-1185">Reference proteome</keyword>
<feature type="region of interest" description="Disordered" evidence="9">
    <location>
        <begin position="538"/>
        <end position="613"/>
    </location>
</feature>
<evidence type="ECO:0000256" key="6">
    <source>
        <dbReference type="PROSITE-ProRule" id="PRU00552"/>
    </source>
</evidence>
<comment type="similarity">
    <text evidence="7">Belongs to the DEAD box helicase family.</text>
</comment>
<dbReference type="SMART" id="SM00490">
    <property type="entry name" value="HELICc"/>
    <property type="match status" value="1"/>
</dbReference>
<keyword evidence="4 7" id="KW-0067">ATP-binding</keyword>
<evidence type="ECO:0000256" key="5">
    <source>
        <dbReference type="ARBA" id="ARBA00022884"/>
    </source>
</evidence>
<dbReference type="SUPFAM" id="SSF52540">
    <property type="entry name" value="P-loop containing nucleoside triphosphate hydrolases"/>
    <property type="match status" value="1"/>
</dbReference>
<feature type="region of interest" description="Disordered" evidence="9">
    <location>
        <begin position="739"/>
        <end position="776"/>
    </location>
</feature>
<feature type="compositionally biased region" description="Low complexity" evidence="9">
    <location>
        <begin position="246"/>
        <end position="261"/>
    </location>
</feature>
<dbReference type="EC" id="3.6.4.13" evidence="8"/>
<dbReference type="InterPro" id="IPR027417">
    <property type="entry name" value="P-loop_NTPase"/>
</dbReference>
<evidence type="ECO:0000256" key="4">
    <source>
        <dbReference type="ARBA" id="ARBA00022840"/>
    </source>
</evidence>
<feature type="compositionally biased region" description="Basic and acidic residues" evidence="9">
    <location>
        <begin position="739"/>
        <end position="748"/>
    </location>
</feature>
<dbReference type="PANTHER" id="PTHR24031">
    <property type="entry name" value="RNA HELICASE"/>
    <property type="match status" value="1"/>
</dbReference>
<protein>
    <recommendedName>
        <fullName evidence="8">ATP-dependent RNA helicase</fullName>
        <ecNumber evidence="8">3.6.4.13</ecNumber>
    </recommendedName>
</protein>
<comment type="function">
    <text evidence="8">RNA helicase.</text>
</comment>
<keyword evidence="5 8" id="KW-0694">RNA-binding</keyword>
<feature type="compositionally biased region" description="Acidic residues" evidence="9">
    <location>
        <begin position="545"/>
        <end position="554"/>
    </location>
</feature>
<feature type="compositionally biased region" description="Polar residues" evidence="9">
    <location>
        <begin position="566"/>
        <end position="585"/>
    </location>
</feature>
<dbReference type="Gene3D" id="3.40.50.300">
    <property type="entry name" value="P-loop containing nucleotide triphosphate hydrolases"/>
    <property type="match status" value="2"/>
</dbReference>
<dbReference type="InterPro" id="IPR001650">
    <property type="entry name" value="Helicase_C-like"/>
</dbReference>
<evidence type="ECO:0000256" key="2">
    <source>
        <dbReference type="ARBA" id="ARBA00022801"/>
    </source>
</evidence>
<reference evidence="13" key="1">
    <citation type="submission" date="2022-06" db="EMBL/GenBank/DDBJ databases">
        <authorList>
            <person name="Berger JAMES D."/>
            <person name="Berger JAMES D."/>
        </authorList>
    </citation>
    <scope>NUCLEOTIDE SEQUENCE [LARGE SCALE GENOMIC DNA]</scope>
</reference>
<dbReference type="SMART" id="SM00487">
    <property type="entry name" value="DEXDc"/>
    <property type="match status" value="1"/>
</dbReference>
<keyword evidence="3 7" id="KW-0347">Helicase</keyword>
<dbReference type="InterPro" id="IPR014014">
    <property type="entry name" value="RNA_helicase_DEAD_Q_motif"/>
</dbReference>
<sequence>MSHDTRGALAEARDRLQNVDTSKYNYFTQFPLSKETLKGLKQSGFTKPTDIQKLVLKPALLGSDVVVEAPTGSGKTIAFLIPMLELLYANKVSTLDGPVAIILTPTRELSRQICSVLMKIASQHRFTIMNIMGGKPTALKTQEWNSIARANILIGTPGRMAQHQTENSLLDTSNLRLLILDEADRLLDPTFRQDVEIILQNLTPDRQTLLFSATLTKATDQLVRLNMRNPVVISTCHNKIIKGDNNDNNNRNNNTNNNNSNQKEEKLRTPDELLQYYAIVPLEQKLDTLWTFLQSHCKKKIIVFFSTQKQVRFVYELFQQLRPYFKVLQLRGNMNQQKRFQVYDHFSNCPQGSVLLATNLAERGLDFPSVHWVVQVDCPHHIEDYVHRVGRTARHGHVGRSLLFLLPSENNLVDILSKRSVILRPVKFPESKLHCRVSKESPSLLVRKLDLSCSARLAFTAYLRDYCLMARGNKGKKQRQQQQQHNTDEILSVFNAQSLPVEKFANSLGLPFISSLPKEYLDLVPEAAKLIKTFPAVSKLSDDNNNSDDVDSETGETMNDTHKLKTTQVGPSLSNKMKNVNNMSEVDNDAEDDDDGDDLLIRKPSNDDHPTANQIGVKRLDLVEEYSTEEENSFNETNPLVMSKSTNKTKKLNRIQLAKKELKQKIRPHRKLVFDDEGHVICEKIGDVPVPKLPIIDAEVKSEETTLDIERERQLLHEVIDKEDKRVWRERVKRQHQIERKKLKDKRIQLSQSAAGPKVSLEEGSASSSESNEESE</sequence>
<dbReference type="CDD" id="cd18787">
    <property type="entry name" value="SF2_C_DEAD"/>
    <property type="match status" value="1"/>
</dbReference>
<feature type="compositionally biased region" description="Basic and acidic residues" evidence="9">
    <location>
        <begin position="599"/>
        <end position="610"/>
    </location>
</feature>
<keyword evidence="2 7" id="KW-0378">Hydrolase</keyword>
<name>A0AA85J4J8_TRIRE</name>
<evidence type="ECO:0000259" key="11">
    <source>
        <dbReference type="PROSITE" id="PS51194"/>
    </source>
</evidence>
<dbReference type="PROSITE" id="PS51194">
    <property type="entry name" value="HELICASE_CTER"/>
    <property type="match status" value="1"/>
</dbReference>
<comment type="catalytic activity">
    <reaction evidence="8">
        <text>ATP + H2O = ADP + phosphate + H(+)</text>
        <dbReference type="Rhea" id="RHEA:13065"/>
        <dbReference type="ChEBI" id="CHEBI:15377"/>
        <dbReference type="ChEBI" id="CHEBI:15378"/>
        <dbReference type="ChEBI" id="CHEBI:30616"/>
        <dbReference type="ChEBI" id="CHEBI:43474"/>
        <dbReference type="ChEBI" id="CHEBI:456216"/>
        <dbReference type="EC" id="3.6.4.13"/>
    </reaction>
</comment>
<accession>A0AA85J4J8</accession>
<organism evidence="13 14">
    <name type="scientific">Trichobilharzia regenti</name>
    <name type="common">Nasal bird schistosome</name>
    <dbReference type="NCBI Taxonomy" id="157069"/>
    <lineage>
        <taxon>Eukaryota</taxon>
        <taxon>Metazoa</taxon>
        <taxon>Spiralia</taxon>
        <taxon>Lophotrochozoa</taxon>
        <taxon>Platyhelminthes</taxon>
        <taxon>Trematoda</taxon>
        <taxon>Digenea</taxon>
        <taxon>Strigeidida</taxon>
        <taxon>Schistosomatoidea</taxon>
        <taxon>Schistosomatidae</taxon>
        <taxon>Trichobilharzia</taxon>
    </lineage>
</organism>
<feature type="domain" description="Helicase ATP-binding" evidence="10">
    <location>
        <begin position="56"/>
        <end position="233"/>
    </location>
</feature>
<evidence type="ECO:0000256" key="3">
    <source>
        <dbReference type="ARBA" id="ARBA00022806"/>
    </source>
</evidence>
<evidence type="ECO:0000256" key="1">
    <source>
        <dbReference type="ARBA" id="ARBA00022741"/>
    </source>
</evidence>
<feature type="domain" description="Helicase C-terminal" evidence="11">
    <location>
        <begin position="285"/>
        <end position="434"/>
    </location>
</feature>
<evidence type="ECO:0000259" key="10">
    <source>
        <dbReference type="PROSITE" id="PS51192"/>
    </source>
</evidence>
<feature type="domain" description="DEAD-box RNA helicase Q" evidence="12">
    <location>
        <begin position="25"/>
        <end position="53"/>
    </location>
</feature>
<dbReference type="PROSITE" id="PS00039">
    <property type="entry name" value="DEAD_ATP_HELICASE"/>
    <property type="match status" value="1"/>
</dbReference>
<dbReference type="InterPro" id="IPR000629">
    <property type="entry name" value="RNA-helicase_DEAD-box_CS"/>
</dbReference>
<evidence type="ECO:0000256" key="9">
    <source>
        <dbReference type="SAM" id="MobiDB-lite"/>
    </source>
</evidence>
<evidence type="ECO:0000313" key="14">
    <source>
        <dbReference type="WBParaSite" id="TREG1_128420.1"/>
    </source>
</evidence>
<evidence type="ECO:0000259" key="12">
    <source>
        <dbReference type="PROSITE" id="PS51195"/>
    </source>
</evidence>
<comment type="domain">
    <text evidence="8">The Q motif is unique to and characteristic of the DEAD box family of RNA helicases and controls ATP binding and hydrolysis.</text>
</comment>
<dbReference type="PROSITE" id="PS51195">
    <property type="entry name" value="Q_MOTIF"/>
    <property type="match status" value="1"/>
</dbReference>
<proteinExistence type="inferred from homology"/>
<feature type="region of interest" description="Disordered" evidence="9">
    <location>
        <begin position="242"/>
        <end position="266"/>
    </location>
</feature>
<dbReference type="InterPro" id="IPR014001">
    <property type="entry name" value="Helicase_ATP-bd"/>
</dbReference>